<dbReference type="Proteomes" id="UP000482800">
    <property type="component" value="Unassembled WGS sequence"/>
</dbReference>
<comment type="caution">
    <text evidence="1">The sequence shown here is derived from an EMBL/GenBank/DDBJ whole genome shotgun (WGS) entry which is preliminary data.</text>
</comment>
<proteinExistence type="predicted"/>
<reference evidence="1 2" key="1">
    <citation type="submission" date="2020-03" db="EMBL/GenBank/DDBJ databases">
        <title>Whole genome shotgun sequence of Phytohabitans houttuyneae NBRC 108639.</title>
        <authorList>
            <person name="Komaki H."/>
            <person name="Tamura T."/>
        </authorList>
    </citation>
    <scope>NUCLEOTIDE SEQUENCE [LARGE SCALE GENOMIC DNA]</scope>
    <source>
        <strain evidence="1 2">NBRC 108639</strain>
    </source>
</reference>
<keyword evidence="2" id="KW-1185">Reference proteome</keyword>
<dbReference type="EMBL" id="BLPF01000002">
    <property type="protein sequence ID" value="GFJ82550.1"/>
    <property type="molecule type" value="Genomic_DNA"/>
</dbReference>
<evidence type="ECO:0000313" key="2">
    <source>
        <dbReference type="Proteomes" id="UP000482800"/>
    </source>
</evidence>
<protein>
    <submittedName>
        <fullName evidence="1">Uncharacterized protein</fullName>
    </submittedName>
</protein>
<name>A0A6V8KGP6_9ACTN</name>
<evidence type="ECO:0000313" key="1">
    <source>
        <dbReference type="EMBL" id="GFJ82550.1"/>
    </source>
</evidence>
<dbReference type="RefSeq" id="WP_173063243.1">
    <property type="nucleotide sequence ID" value="NZ_BAABGO010000010.1"/>
</dbReference>
<gene>
    <name evidence="1" type="ORF">Phou_067300</name>
</gene>
<accession>A0A6V8KGP6</accession>
<dbReference type="AlphaFoldDB" id="A0A6V8KGP6"/>
<reference evidence="1 2" key="2">
    <citation type="submission" date="2020-03" db="EMBL/GenBank/DDBJ databases">
        <authorList>
            <person name="Ichikawa N."/>
            <person name="Kimura A."/>
            <person name="Kitahashi Y."/>
            <person name="Uohara A."/>
        </authorList>
    </citation>
    <scope>NUCLEOTIDE SEQUENCE [LARGE SCALE GENOMIC DNA]</scope>
    <source>
        <strain evidence="1 2">NBRC 108639</strain>
    </source>
</reference>
<organism evidence="1 2">
    <name type="scientific">Phytohabitans houttuyneae</name>
    <dbReference type="NCBI Taxonomy" id="1076126"/>
    <lineage>
        <taxon>Bacteria</taxon>
        <taxon>Bacillati</taxon>
        <taxon>Actinomycetota</taxon>
        <taxon>Actinomycetes</taxon>
        <taxon>Micromonosporales</taxon>
        <taxon>Micromonosporaceae</taxon>
    </lineage>
</organism>
<sequence>MTATATITGILCVRHATGTDDAVNQALAGLVGAIGIGELGGLSLSEFVKRGPGVVEAIDTARSDPDQLYLTTDTSGGLEKAVWPQGGGTVEMQAGQSVAPGLSLPVTSSQSVSLWEYDTVSGDDLLGSVTIMESEAGAGEIAKLAKSEVESSFYYVTYSVQ</sequence>